<dbReference type="EMBL" id="AMCI01004787">
    <property type="protein sequence ID" value="EJW97394.1"/>
    <property type="molecule type" value="Genomic_DNA"/>
</dbReference>
<dbReference type="InterPro" id="IPR043769">
    <property type="entry name" value="DUF5715"/>
</dbReference>
<name>J9GDD6_9ZZZZ</name>
<protein>
    <submittedName>
        <fullName evidence="1">Uncharacterized protein</fullName>
    </submittedName>
</protein>
<reference evidence="1" key="1">
    <citation type="journal article" date="2012" name="PLoS ONE">
        <title>Gene sets for utilization of primary and secondary nutrition supplies in the distal gut of endangered iberian lynx.</title>
        <authorList>
            <person name="Alcaide M."/>
            <person name="Messina E."/>
            <person name="Richter M."/>
            <person name="Bargiela R."/>
            <person name="Peplies J."/>
            <person name="Huws S.A."/>
            <person name="Newbold C.J."/>
            <person name="Golyshin P.N."/>
            <person name="Simon M.A."/>
            <person name="Lopez G."/>
            <person name="Yakimov M.M."/>
            <person name="Ferrer M."/>
        </authorList>
    </citation>
    <scope>NUCLEOTIDE SEQUENCE</scope>
</reference>
<gene>
    <name evidence="1" type="ORF">EVA_14504</name>
</gene>
<evidence type="ECO:0000313" key="1">
    <source>
        <dbReference type="EMBL" id="EJW97394.1"/>
    </source>
</evidence>
<comment type="caution">
    <text evidence="1">The sequence shown here is derived from an EMBL/GenBank/DDBJ whole genome shotgun (WGS) entry which is preliminary data.</text>
</comment>
<dbReference type="Pfam" id="PF18979">
    <property type="entry name" value="DUF5715"/>
    <property type="match status" value="1"/>
</dbReference>
<accession>J9GDD6</accession>
<proteinExistence type="predicted"/>
<organism evidence="1">
    <name type="scientific">gut metagenome</name>
    <dbReference type="NCBI Taxonomy" id="749906"/>
    <lineage>
        <taxon>unclassified sequences</taxon>
        <taxon>metagenomes</taxon>
        <taxon>organismal metagenomes</taxon>
    </lineage>
</organism>
<sequence length="254" mass="29014">MFLLFVALPASIVWLLTCGGEDQQPVPEVAVVEVDSIVQHSLYVDSLLSQPRAVVALAEKRRGNYGFRFRRGVDYHKGFPDMNDLQLATASRIGIAKIADREEAVRRKEELVYVGESPFYVIDELDYSIPYLVPRASRLLNEISQSFVDSLASRGLPFYKLFVTSVLRTEKDVKRLRRVNSNASENSCHQHGTTFDIAYNKYIPVYDPDSGQVVKVWPPELKQILAEVLDDLRRRGTCYVRYEVHQSCFHITAR</sequence>
<dbReference type="AlphaFoldDB" id="J9GDD6"/>